<comment type="caution">
    <text evidence="1">The sequence shown here is derived from an EMBL/GenBank/DDBJ whole genome shotgun (WGS) entry which is preliminary data.</text>
</comment>
<dbReference type="PANTHER" id="PTHR35175:SF2">
    <property type="entry name" value="DUF1289 DOMAIN-CONTAINING PROTEIN"/>
    <property type="match status" value="1"/>
</dbReference>
<proteinExistence type="predicted"/>
<dbReference type="RefSeq" id="WP_376837011.1">
    <property type="nucleotide sequence ID" value="NZ_JBHLSW010000015.1"/>
</dbReference>
<name>A0ABV6R5L4_9CAUL</name>
<sequence length="71" mass="7799">MSRNPSQIVTPCVKVCTVDGSSGLCLGCLRTLGEIAGWARLSDAERADIMEALPRRVDRLPEMFRSTFTGR</sequence>
<dbReference type="InterPro" id="IPR010710">
    <property type="entry name" value="DUF1289"/>
</dbReference>
<dbReference type="EMBL" id="JBHLSW010000015">
    <property type="protein sequence ID" value="MFC0634921.1"/>
    <property type="molecule type" value="Genomic_DNA"/>
</dbReference>
<accession>A0ABV6R5L4</accession>
<reference evidence="1 2" key="1">
    <citation type="submission" date="2024-09" db="EMBL/GenBank/DDBJ databases">
        <authorList>
            <person name="Sun Q."/>
            <person name="Mori K."/>
        </authorList>
    </citation>
    <scope>NUCLEOTIDE SEQUENCE [LARGE SCALE GENOMIC DNA]</scope>
    <source>
        <strain evidence="1 2">NCAIM B.02621</strain>
    </source>
</reference>
<gene>
    <name evidence="1" type="ORF">ACFFGE_13655</name>
</gene>
<protein>
    <submittedName>
        <fullName evidence="1">DUF1289 domain-containing protein</fullName>
    </submittedName>
</protein>
<keyword evidence="2" id="KW-1185">Reference proteome</keyword>
<dbReference type="Pfam" id="PF06945">
    <property type="entry name" value="DUF1289"/>
    <property type="match status" value="1"/>
</dbReference>
<dbReference type="PANTHER" id="PTHR35175">
    <property type="entry name" value="DUF1289 DOMAIN-CONTAINING PROTEIN"/>
    <property type="match status" value="1"/>
</dbReference>
<evidence type="ECO:0000313" key="1">
    <source>
        <dbReference type="EMBL" id="MFC0634921.1"/>
    </source>
</evidence>
<dbReference type="Proteomes" id="UP001589906">
    <property type="component" value="Unassembled WGS sequence"/>
</dbReference>
<organism evidence="1 2">
    <name type="scientific">Brevundimonas balnearis</name>
    <dbReference type="NCBI Taxonomy" id="1572858"/>
    <lineage>
        <taxon>Bacteria</taxon>
        <taxon>Pseudomonadati</taxon>
        <taxon>Pseudomonadota</taxon>
        <taxon>Alphaproteobacteria</taxon>
        <taxon>Caulobacterales</taxon>
        <taxon>Caulobacteraceae</taxon>
        <taxon>Brevundimonas</taxon>
    </lineage>
</organism>
<evidence type="ECO:0000313" key="2">
    <source>
        <dbReference type="Proteomes" id="UP001589906"/>
    </source>
</evidence>